<dbReference type="Gene3D" id="1.10.150.20">
    <property type="entry name" value="5' to 3' exonuclease, C-terminal subdomain"/>
    <property type="match status" value="1"/>
</dbReference>
<dbReference type="InterPro" id="IPR021725">
    <property type="entry name" value="Cdd1"/>
</dbReference>
<dbReference type="Proteomes" id="UP000582837">
    <property type="component" value="Unassembled WGS sequence"/>
</dbReference>
<evidence type="ECO:0008006" key="3">
    <source>
        <dbReference type="Google" id="ProtNLM"/>
    </source>
</evidence>
<accession>A0A841H7J4</accession>
<protein>
    <recommendedName>
        <fullName evidence="3">Pathogenicity locus</fullName>
    </recommendedName>
</protein>
<evidence type="ECO:0000313" key="1">
    <source>
        <dbReference type="EMBL" id="MBB6073958.1"/>
    </source>
</evidence>
<sequence>MPSKSAHRDELQRIPGVGPSLAADLRLLGFPSIQSLRGADPVAMYERLSEMTGVHQDRCVLYVFRCAVYFASEPEHDADLLLWWSWKDDGAAYQPGRAGAC</sequence>
<dbReference type="Pfam" id="PF11731">
    <property type="entry name" value="Cdd1"/>
    <property type="match status" value="1"/>
</dbReference>
<evidence type="ECO:0000313" key="2">
    <source>
        <dbReference type="Proteomes" id="UP000582837"/>
    </source>
</evidence>
<proteinExistence type="predicted"/>
<dbReference type="RefSeq" id="WP_170033638.1">
    <property type="nucleotide sequence ID" value="NZ_JABDTL010000001.1"/>
</dbReference>
<comment type="caution">
    <text evidence="1">The sequence shown here is derived from an EMBL/GenBank/DDBJ whole genome shotgun (WGS) entry which is preliminary data.</text>
</comment>
<dbReference type="AlphaFoldDB" id="A0A841H7J4"/>
<gene>
    <name evidence="1" type="ORF">HNQ61_005639</name>
</gene>
<organism evidence="1 2">
    <name type="scientific">Longimicrobium terrae</name>
    <dbReference type="NCBI Taxonomy" id="1639882"/>
    <lineage>
        <taxon>Bacteria</taxon>
        <taxon>Pseudomonadati</taxon>
        <taxon>Gemmatimonadota</taxon>
        <taxon>Longimicrobiia</taxon>
        <taxon>Longimicrobiales</taxon>
        <taxon>Longimicrobiaceae</taxon>
        <taxon>Longimicrobium</taxon>
    </lineage>
</organism>
<reference evidence="1 2" key="1">
    <citation type="submission" date="2020-08" db="EMBL/GenBank/DDBJ databases">
        <title>Genomic Encyclopedia of Type Strains, Phase IV (KMG-IV): sequencing the most valuable type-strain genomes for metagenomic binning, comparative biology and taxonomic classification.</title>
        <authorList>
            <person name="Goeker M."/>
        </authorList>
    </citation>
    <scope>NUCLEOTIDE SEQUENCE [LARGE SCALE GENOMIC DNA]</scope>
    <source>
        <strain evidence="1 2">DSM 29007</strain>
    </source>
</reference>
<name>A0A841H7J4_9BACT</name>
<dbReference type="EMBL" id="JACHIA010000034">
    <property type="protein sequence ID" value="MBB6073958.1"/>
    <property type="molecule type" value="Genomic_DNA"/>
</dbReference>
<keyword evidence="2" id="KW-1185">Reference proteome</keyword>